<proteinExistence type="predicted"/>
<dbReference type="Proteomes" id="UP000824120">
    <property type="component" value="Chromosome 3"/>
</dbReference>
<dbReference type="EMBL" id="JACXVP010000003">
    <property type="protein sequence ID" value="KAG5616064.1"/>
    <property type="molecule type" value="Genomic_DNA"/>
</dbReference>
<comment type="caution">
    <text evidence="1">The sequence shown here is derived from an EMBL/GenBank/DDBJ whole genome shotgun (WGS) entry which is preliminary data.</text>
</comment>
<protein>
    <submittedName>
        <fullName evidence="1">Uncharacterized protein</fullName>
    </submittedName>
</protein>
<evidence type="ECO:0000313" key="1">
    <source>
        <dbReference type="EMBL" id="KAG5616064.1"/>
    </source>
</evidence>
<gene>
    <name evidence="1" type="ORF">H5410_015888</name>
</gene>
<evidence type="ECO:0000313" key="2">
    <source>
        <dbReference type="Proteomes" id="UP000824120"/>
    </source>
</evidence>
<name>A0A9J5ZV32_SOLCO</name>
<accession>A0A9J5ZV32</accession>
<keyword evidence="2" id="KW-1185">Reference proteome</keyword>
<organism evidence="1 2">
    <name type="scientific">Solanum commersonii</name>
    <name type="common">Commerson's wild potato</name>
    <name type="synonym">Commerson's nightshade</name>
    <dbReference type="NCBI Taxonomy" id="4109"/>
    <lineage>
        <taxon>Eukaryota</taxon>
        <taxon>Viridiplantae</taxon>
        <taxon>Streptophyta</taxon>
        <taxon>Embryophyta</taxon>
        <taxon>Tracheophyta</taxon>
        <taxon>Spermatophyta</taxon>
        <taxon>Magnoliopsida</taxon>
        <taxon>eudicotyledons</taxon>
        <taxon>Gunneridae</taxon>
        <taxon>Pentapetalae</taxon>
        <taxon>asterids</taxon>
        <taxon>lamiids</taxon>
        <taxon>Solanales</taxon>
        <taxon>Solanaceae</taxon>
        <taxon>Solanoideae</taxon>
        <taxon>Solaneae</taxon>
        <taxon>Solanum</taxon>
    </lineage>
</organism>
<reference evidence="1 2" key="1">
    <citation type="submission" date="2020-09" db="EMBL/GenBank/DDBJ databases">
        <title>De no assembly of potato wild relative species, Solanum commersonii.</title>
        <authorList>
            <person name="Cho K."/>
        </authorList>
    </citation>
    <scope>NUCLEOTIDE SEQUENCE [LARGE SCALE GENOMIC DNA]</scope>
    <source>
        <strain evidence="1">LZ3.2</strain>
        <tissue evidence="1">Leaf</tissue>
    </source>
</reference>
<sequence>MHTLYSNRGRRHETRDIRSIEQTKGICMSPRNPIYLTREFTNITSRVLSEELLAMDKHG</sequence>
<dbReference type="AlphaFoldDB" id="A0A9J5ZV32"/>